<dbReference type="AlphaFoldDB" id="A0A1F7UWK4"/>
<sequence length="85" mass="9898">MIIPLWSILIIWSLFIGFTVLLSLVNLFHILHYGFWTFKSALFSLFYYGTVAIILFWAWQEIGQFDLSQPLFIIGKPELSLPTSL</sequence>
<keyword evidence="1" id="KW-0472">Membrane</keyword>
<dbReference type="STRING" id="1802401.A3B21_05300"/>
<evidence type="ECO:0000313" key="2">
    <source>
        <dbReference type="EMBL" id="OGL82098.1"/>
    </source>
</evidence>
<name>A0A1F7UWK4_9BACT</name>
<evidence type="ECO:0000313" key="3">
    <source>
        <dbReference type="Proteomes" id="UP000176897"/>
    </source>
</evidence>
<organism evidence="2 3">
    <name type="scientific">Candidatus Uhrbacteria bacterium RIFCSPLOWO2_01_FULL_47_24</name>
    <dbReference type="NCBI Taxonomy" id="1802401"/>
    <lineage>
        <taxon>Bacteria</taxon>
        <taxon>Candidatus Uhriibacteriota</taxon>
    </lineage>
</organism>
<keyword evidence="1" id="KW-0812">Transmembrane</keyword>
<gene>
    <name evidence="2" type="ORF">A3B21_05300</name>
</gene>
<protein>
    <submittedName>
        <fullName evidence="2">Uncharacterized protein</fullName>
    </submittedName>
</protein>
<dbReference type="Proteomes" id="UP000176897">
    <property type="component" value="Unassembled WGS sequence"/>
</dbReference>
<feature type="transmembrane region" description="Helical" evidence="1">
    <location>
        <begin position="6"/>
        <end position="28"/>
    </location>
</feature>
<feature type="transmembrane region" description="Helical" evidence="1">
    <location>
        <begin position="40"/>
        <end position="59"/>
    </location>
</feature>
<proteinExistence type="predicted"/>
<evidence type="ECO:0000256" key="1">
    <source>
        <dbReference type="SAM" id="Phobius"/>
    </source>
</evidence>
<reference evidence="2 3" key="1">
    <citation type="journal article" date="2016" name="Nat. Commun.">
        <title>Thousands of microbial genomes shed light on interconnected biogeochemical processes in an aquifer system.</title>
        <authorList>
            <person name="Anantharaman K."/>
            <person name="Brown C.T."/>
            <person name="Hug L.A."/>
            <person name="Sharon I."/>
            <person name="Castelle C.J."/>
            <person name="Probst A.J."/>
            <person name="Thomas B.C."/>
            <person name="Singh A."/>
            <person name="Wilkins M.J."/>
            <person name="Karaoz U."/>
            <person name="Brodie E.L."/>
            <person name="Williams K.H."/>
            <person name="Hubbard S.S."/>
            <person name="Banfield J.F."/>
        </authorList>
    </citation>
    <scope>NUCLEOTIDE SEQUENCE [LARGE SCALE GENOMIC DNA]</scope>
</reference>
<dbReference type="EMBL" id="MGEJ01000001">
    <property type="protein sequence ID" value="OGL82098.1"/>
    <property type="molecule type" value="Genomic_DNA"/>
</dbReference>
<comment type="caution">
    <text evidence="2">The sequence shown here is derived from an EMBL/GenBank/DDBJ whole genome shotgun (WGS) entry which is preliminary data.</text>
</comment>
<accession>A0A1F7UWK4</accession>
<keyword evidence="1" id="KW-1133">Transmembrane helix</keyword>